<dbReference type="PANTHER" id="PTHR47163:SF2">
    <property type="entry name" value="SI:DKEY-17M8.2"/>
    <property type="match status" value="1"/>
</dbReference>
<reference evidence="3" key="1">
    <citation type="submission" date="2017-09" db="EMBL/GenBank/DDBJ databases">
        <title>Depth-based differentiation of microbial function through sediment-hosted aquifers and enrichment of novel symbionts in the deep terrestrial subsurface.</title>
        <authorList>
            <person name="Probst A.J."/>
            <person name="Ladd B."/>
            <person name="Jarett J.K."/>
            <person name="Geller-Mcgrath D.E."/>
            <person name="Sieber C.M.K."/>
            <person name="Emerson J.B."/>
            <person name="Anantharaman K."/>
            <person name="Thomas B.C."/>
            <person name="Malmstrom R."/>
            <person name="Stieglmeier M."/>
            <person name="Klingl A."/>
            <person name="Woyke T."/>
            <person name="Ryan C.M."/>
            <person name="Banfield J.F."/>
        </authorList>
    </citation>
    <scope>NUCLEOTIDE SEQUENCE [LARGE SCALE GENOMIC DNA]</scope>
</reference>
<dbReference type="SMART" id="SM01126">
    <property type="entry name" value="DDE_Tnp_IS1595"/>
    <property type="match status" value="1"/>
</dbReference>
<sequence>MISKIAITKRAHISRRKFDVLFDCFVTDIPATKASQISHIHRNTANRYFHFFRLGIIEDALKERYEAHLSNGVEVDESYFGPSRVKGKRGRGAGHKILVLGLLKREGYVFTEIVNRATKEELLPIIRRVVQSGSDIYTDGWGSYDALAVYGYNHKKVKHTEDEFARPDGTHINGVESYWSWVKRRLNKFNGI</sequence>
<evidence type="ECO:0000313" key="2">
    <source>
        <dbReference type="EMBL" id="PJA39143.1"/>
    </source>
</evidence>
<evidence type="ECO:0000259" key="1">
    <source>
        <dbReference type="SMART" id="SM01126"/>
    </source>
</evidence>
<organism evidence="2 3">
    <name type="scientific">candidate division WWE3 bacterium CG_4_9_14_3_um_filter_39_7</name>
    <dbReference type="NCBI Taxonomy" id="1975080"/>
    <lineage>
        <taxon>Bacteria</taxon>
        <taxon>Katanobacteria</taxon>
    </lineage>
</organism>
<dbReference type="NCBIfam" id="NF033547">
    <property type="entry name" value="transpos_IS1595"/>
    <property type="match status" value="1"/>
</dbReference>
<dbReference type="InterPro" id="IPR024445">
    <property type="entry name" value="Tnp_ISXO2-like"/>
</dbReference>
<dbReference type="PANTHER" id="PTHR47163">
    <property type="entry name" value="DDE_TNP_IS1595 DOMAIN-CONTAINING PROTEIN"/>
    <property type="match status" value="1"/>
</dbReference>
<proteinExistence type="predicted"/>
<evidence type="ECO:0000313" key="3">
    <source>
        <dbReference type="Proteomes" id="UP000231195"/>
    </source>
</evidence>
<protein>
    <submittedName>
        <fullName evidence="2">IS1595 family transposase</fullName>
    </submittedName>
</protein>
<dbReference type="Pfam" id="PF12762">
    <property type="entry name" value="DDE_Tnp_IS1595"/>
    <property type="match status" value="1"/>
</dbReference>
<comment type="caution">
    <text evidence="2">The sequence shown here is derived from an EMBL/GenBank/DDBJ whole genome shotgun (WGS) entry which is preliminary data.</text>
</comment>
<accession>A0A2M7WZV6</accession>
<dbReference type="Proteomes" id="UP000231195">
    <property type="component" value="Unassembled WGS sequence"/>
</dbReference>
<feature type="non-terminal residue" evidence="2">
    <location>
        <position position="192"/>
    </location>
</feature>
<dbReference type="InterPro" id="IPR053164">
    <property type="entry name" value="IS1016-like_transposase"/>
</dbReference>
<dbReference type="AlphaFoldDB" id="A0A2M7WZV6"/>
<gene>
    <name evidence="2" type="ORF">CO179_05785</name>
</gene>
<feature type="domain" description="ISXO2-like transposase" evidence="1">
    <location>
        <begin position="68"/>
        <end position="190"/>
    </location>
</feature>
<name>A0A2M7WZV6_UNCKA</name>
<dbReference type="EMBL" id="PFWZ01000194">
    <property type="protein sequence ID" value="PJA39143.1"/>
    <property type="molecule type" value="Genomic_DNA"/>
</dbReference>